<keyword evidence="4" id="KW-0812">Transmembrane</keyword>
<dbReference type="EMBL" id="DWWB01000008">
    <property type="protein sequence ID" value="HJC65590.1"/>
    <property type="molecule type" value="Genomic_DNA"/>
</dbReference>
<evidence type="ECO:0000313" key="5">
    <source>
        <dbReference type="EMBL" id="HJC65590.1"/>
    </source>
</evidence>
<evidence type="ECO:0000256" key="3">
    <source>
        <dbReference type="SAM" id="MobiDB-lite"/>
    </source>
</evidence>
<dbReference type="PANTHER" id="PTHR44858">
    <property type="entry name" value="TETRATRICOPEPTIDE REPEAT PROTEIN 6"/>
    <property type="match status" value="1"/>
</dbReference>
<dbReference type="Gene3D" id="1.25.40.10">
    <property type="entry name" value="Tetratricopeptide repeat domain"/>
    <property type="match status" value="2"/>
</dbReference>
<comment type="caution">
    <text evidence="5">The sequence shown here is derived from an EMBL/GenBank/DDBJ whole genome shotgun (WGS) entry which is preliminary data.</text>
</comment>
<dbReference type="AlphaFoldDB" id="A0A9D2TCN5"/>
<dbReference type="Pfam" id="PF13432">
    <property type="entry name" value="TPR_16"/>
    <property type="match status" value="1"/>
</dbReference>
<reference evidence="5" key="1">
    <citation type="journal article" date="2021" name="PeerJ">
        <title>Extensive microbial diversity within the chicken gut microbiome revealed by metagenomics and culture.</title>
        <authorList>
            <person name="Gilroy R."/>
            <person name="Ravi A."/>
            <person name="Getino M."/>
            <person name="Pursley I."/>
            <person name="Horton D.L."/>
            <person name="Alikhan N.F."/>
            <person name="Baker D."/>
            <person name="Gharbi K."/>
            <person name="Hall N."/>
            <person name="Watson M."/>
            <person name="Adriaenssens E.M."/>
            <person name="Foster-Nyarko E."/>
            <person name="Jarju S."/>
            <person name="Secka A."/>
            <person name="Antonio M."/>
            <person name="Oren A."/>
            <person name="Chaudhuri R.R."/>
            <person name="La Ragione R."/>
            <person name="Hildebrand F."/>
            <person name="Pallen M.J."/>
        </authorList>
    </citation>
    <scope>NUCLEOTIDE SEQUENCE</scope>
    <source>
        <strain evidence="5">CHK198-12963</strain>
    </source>
</reference>
<keyword evidence="1" id="KW-0677">Repeat</keyword>
<evidence type="ECO:0000256" key="1">
    <source>
        <dbReference type="ARBA" id="ARBA00022737"/>
    </source>
</evidence>
<name>A0A9D2TCN5_9FIRM</name>
<feature type="transmembrane region" description="Helical" evidence="4">
    <location>
        <begin position="54"/>
        <end position="79"/>
    </location>
</feature>
<reference evidence="5" key="2">
    <citation type="submission" date="2021-04" db="EMBL/GenBank/DDBJ databases">
        <authorList>
            <person name="Gilroy R."/>
        </authorList>
    </citation>
    <scope>NUCLEOTIDE SEQUENCE</scope>
    <source>
        <strain evidence="5">CHK198-12963</strain>
    </source>
</reference>
<gene>
    <name evidence="5" type="ORF">H9931_02560</name>
</gene>
<dbReference type="SMART" id="SM00028">
    <property type="entry name" value="TPR"/>
    <property type="match status" value="4"/>
</dbReference>
<dbReference type="Proteomes" id="UP000823863">
    <property type="component" value="Unassembled WGS sequence"/>
</dbReference>
<feature type="region of interest" description="Disordered" evidence="3">
    <location>
        <begin position="1"/>
        <end position="42"/>
    </location>
</feature>
<keyword evidence="4" id="KW-0472">Membrane</keyword>
<organism evidence="5 6">
    <name type="scientific">Candidatus Enterocloster excrementigallinarum</name>
    <dbReference type="NCBI Taxonomy" id="2838558"/>
    <lineage>
        <taxon>Bacteria</taxon>
        <taxon>Bacillati</taxon>
        <taxon>Bacillota</taxon>
        <taxon>Clostridia</taxon>
        <taxon>Lachnospirales</taxon>
        <taxon>Lachnospiraceae</taxon>
        <taxon>Enterocloster</taxon>
    </lineage>
</organism>
<evidence type="ECO:0000313" key="6">
    <source>
        <dbReference type="Proteomes" id="UP000823863"/>
    </source>
</evidence>
<dbReference type="SUPFAM" id="SSF48452">
    <property type="entry name" value="TPR-like"/>
    <property type="match status" value="1"/>
</dbReference>
<evidence type="ECO:0000256" key="4">
    <source>
        <dbReference type="SAM" id="Phobius"/>
    </source>
</evidence>
<dbReference type="PANTHER" id="PTHR44858:SF1">
    <property type="entry name" value="UDP-N-ACETYLGLUCOSAMINE--PEPTIDE N-ACETYLGLUCOSAMINYLTRANSFERASE SPINDLY-RELATED"/>
    <property type="match status" value="1"/>
</dbReference>
<keyword evidence="4" id="KW-1133">Transmembrane helix</keyword>
<sequence length="319" mass="35820">MGQGARKANRGAVNYSARKYSARNGYPPRNGREFDKERQAARKKRRRRRLVRGLAAWAVCLALVALIAFGVTRFVGYLGTSKQRSLRAQGVEAAQKGSYQEAISIFDQALEASGDDKSALTVDILRWRAEAEYQLQDYEAASYTYQLLMERDPDCLEYWYMGAICESAIGNADQALNWYNYVQETEQDGQEQTAGREKALAAVGAACAKAGRYEEALNLYQTAIGDGLDNEEIYNQMGLCQMAGESYEDAADSFNQGKIKAQESGNQELIKELSYNQAVCSEYLGQYQEALELFKAYGQQYGTDEELQHEIDFLESRVE</sequence>
<dbReference type="Pfam" id="PF14559">
    <property type="entry name" value="TPR_19"/>
    <property type="match status" value="1"/>
</dbReference>
<dbReference type="InterPro" id="IPR050498">
    <property type="entry name" value="Ycf3"/>
</dbReference>
<dbReference type="InterPro" id="IPR011990">
    <property type="entry name" value="TPR-like_helical_dom_sf"/>
</dbReference>
<protein>
    <submittedName>
        <fullName evidence="5">Tetratricopeptide repeat protein</fullName>
    </submittedName>
</protein>
<accession>A0A9D2TCN5</accession>
<proteinExistence type="predicted"/>
<dbReference type="InterPro" id="IPR019734">
    <property type="entry name" value="TPR_rpt"/>
</dbReference>
<evidence type="ECO:0000256" key="2">
    <source>
        <dbReference type="ARBA" id="ARBA00022803"/>
    </source>
</evidence>
<keyword evidence="2" id="KW-0802">TPR repeat</keyword>
<feature type="compositionally biased region" description="Basic and acidic residues" evidence="3">
    <location>
        <begin position="30"/>
        <end position="40"/>
    </location>
</feature>